<proteinExistence type="predicted"/>
<feature type="compositionally biased region" description="Polar residues" evidence="1">
    <location>
        <begin position="165"/>
        <end position="174"/>
    </location>
</feature>
<feature type="compositionally biased region" description="Polar residues" evidence="1">
    <location>
        <begin position="56"/>
        <end position="66"/>
    </location>
</feature>
<name>A0A6C0AF84_9ZZZZ</name>
<feature type="region of interest" description="Disordered" evidence="1">
    <location>
        <begin position="156"/>
        <end position="177"/>
    </location>
</feature>
<evidence type="ECO:0000313" key="2">
    <source>
        <dbReference type="EMBL" id="QHS78356.1"/>
    </source>
</evidence>
<reference evidence="2" key="1">
    <citation type="journal article" date="2020" name="Nature">
        <title>Giant virus diversity and host interactions through global metagenomics.</title>
        <authorList>
            <person name="Schulz F."/>
            <person name="Roux S."/>
            <person name="Paez-Espino D."/>
            <person name="Jungbluth S."/>
            <person name="Walsh D.A."/>
            <person name="Denef V.J."/>
            <person name="McMahon K.D."/>
            <person name="Konstantinidis K.T."/>
            <person name="Eloe-Fadrosh E.A."/>
            <person name="Kyrpides N.C."/>
            <person name="Woyke T."/>
        </authorList>
    </citation>
    <scope>NUCLEOTIDE SEQUENCE</scope>
    <source>
        <strain evidence="2">GVMAG-S-1021933-23</strain>
    </source>
</reference>
<organism evidence="2">
    <name type="scientific">viral metagenome</name>
    <dbReference type="NCBI Taxonomy" id="1070528"/>
    <lineage>
        <taxon>unclassified sequences</taxon>
        <taxon>metagenomes</taxon>
        <taxon>organismal metagenomes</taxon>
    </lineage>
</organism>
<accession>A0A6C0AF84</accession>
<dbReference type="EMBL" id="MN740596">
    <property type="protein sequence ID" value="QHS78356.1"/>
    <property type="molecule type" value="Genomic_DNA"/>
</dbReference>
<feature type="region of interest" description="Disordered" evidence="1">
    <location>
        <begin position="1"/>
        <end position="143"/>
    </location>
</feature>
<evidence type="ECO:0000256" key="1">
    <source>
        <dbReference type="SAM" id="MobiDB-lite"/>
    </source>
</evidence>
<sequence>MSNSYKSQKKDNIPDEINKEYEYKSPGRSLNIGKLPDTVSGEYVEEVKPRSKSPKMASNKSPVYKTSSRKSHDILVSDSDDEVVSTPRSNTFTQSKKSRKMSDSDEVVSTPITTPRRSRSFAPSDSDDSDSEDVTNNKTTVTADDLSEDDKIFSWESDNDESMPYSKNSSSSRPKTLKSMPVRKLFDEDTEDLDNFLISKNIIVHDTLITNDTILFLKASNYLGDIFIIKTDKEGLLSTKKTKSTYMTPVSTAKKIPASMKVNISKCAGSSVCGIAFQCSEEFCFLNKNDSGDMEEVNFTINSQKDLEKSLTKRKEEVPVPAVMSIDKVLAYPIVSMSEIEKNNEETFKVIRTSTIAIHKYLVESIKQDFSSIKTYIKSLSDGLMQLEDRYVKMFGNLEYEYKACSEKMKEFDAIKDPNEENQTTKKELSDLMLLKTLTFDRLMVTLGKFTLETSRDTKNQLLRSSDVYYTGYLTVKEVFDDGLSKDLKKSNLWGLPDSFDKKDIDQILEKNWSDTESKMPSVIALSKTIPN</sequence>
<dbReference type="AlphaFoldDB" id="A0A6C0AF84"/>
<protein>
    <submittedName>
        <fullName evidence="2">Uncharacterized protein</fullName>
    </submittedName>
</protein>
<feature type="compositionally biased region" description="Polar residues" evidence="1">
    <location>
        <begin position="86"/>
        <end position="95"/>
    </location>
</feature>
<feature type="compositionally biased region" description="Basic and acidic residues" evidence="1">
    <location>
        <begin position="8"/>
        <end position="25"/>
    </location>
</feature>